<organism evidence="1 2">
    <name type="scientific">Anaerosolibacter carboniphilus</name>
    <dbReference type="NCBI Taxonomy" id="1417629"/>
    <lineage>
        <taxon>Bacteria</taxon>
        <taxon>Bacillati</taxon>
        <taxon>Bacillota</taxon>
        <taxon>Clostridia</taxon>
        <taxon>Peptostreptococcales</taxon>
        <taxon>Thermotaleaceae</taxon>
        <taxon>Anaerosolibacter</taxon>
    </lineage>
</organism>
<protein>
    <recommendedName>
        <fullName evidence="3">DUF169 domain-containing protein</fullName>
    </recommendedName>
</protein>
<dbReference type="Pfam" id="PF02596">
    <property type="entry name" value="DUF169"/>
    <property type="match status" value="1"/>
</dbReference>
<dbReference type="EMBL" id="JACHEN010000012">
    <property type="protein sequence ID" value="MBB6216066.1"/>
    <property type="molecule type" value="Genomic_DNA"/>
</dbReference>
<evidence type="ECO:0000313" key="2">
    <source>
        <dbReference type="Proteomes" id="UP000579281"/>
    </source>
</evidence>
<dbReference type="AlphaFoldDB" id="A0A841KRB9"/>
<keyword evidence="2" id="KW-1185">Reference proteome</keyword>
<dbReference type="Proteomes" id="UP000579281">
    <property type="component" value="Unassembled WGS sequence"/>
</dbReference>
<name>A0A841KRB9_9FIRM</name>
<comment type="caution">
    <text evidence="1">The sequence shown here is derived from an EMBL/GenBank/DDBJ whole genome shotgun (WGS) entry which is preliminary data.</text>
</comment>
<dbReference type="InterPro" id="IPR003748">
    <property type="entry name" value="DUF169"/>
</dbReference>
<dbReference type="RefSeq" id="WP_184310612.1">
    <property type="nucleotide sequence ID" value="NZ_JACHEN010000012.1"/>
</dbReference>
<evidence type="ECO:0008006" key="3">
    <source>
        <dbReference type="Google" id="ProtNLM"/>
    </source>
</evidence>
<gene>
    <name evidence="1" type="ORF">HNQ80_002165</name>
</gene>
<sequence>MESKIGKAIKLNSSPVAVLWADQKPENAVQFKEDKWGCVISMINIASKGRTAVFDEKTCGCTGGATGIGFKRFEMGFIEHFLSVGIPGKVEGECYRKTPELAKGFIDSLPEVTIPTKYVVLKTLEMVEEDEVPEAIIFLVNADQLSACVTLANFDKPSKDNVLILAAAGCHQTILEVIAQGRSESPKALIGLTDISARKCIDKDLLSFALPYKRFVELESFVEESFLTKKDWIHVSQRII</sequence>
<accession>A0A841KRB9</accession>
<proteinExistence type="predicted"/>
<evidence type="ECO:0000313" key="1">
    <source>
        <dbReference type="EMBL" id="MBB6216066.1"/>
    </source>
</evidence>
<reference evidence="1 2" key="1">
    <citation type="submission" date="2020-08" db="EMBL/GenBank/DDBJ databases">
        <title>Genomic Encyclopedia of Type Strains, Phase IV (KMG-IV): sequencing the most valuable type-strain genomes for metagenomic binning, comparative biology and taxonomic classification.</title>
        <authorList>
            <person name="Goeker M."/>
        </authorList>
    </citation>
    <scope>NUCLEOTIDE SEQUENCE [LARGE SCALE GENOMIC DNA]</scope>
    <source>
        <strain evidence="1 2">DSM 103526</strain>
    </source>
</reference>